<evidence type="ECO:0000256" key="1">
    <source>
        <dbReference type="SAM" id="MobiDB-lite"/>
    </source>
</evidence>
<name>A0A1Y1JKM0_PLAGO</name>
<comment type="caution">
    <text evidence="2">The sequence shown here is derived from an EMBL/GenBank/DDBJ whole genome shotgun (WGS) entry which is preliminary data.</text>
</comment>
<protein>
    <recommendedName>
        <fullName evidence="4">CWC16 domain-containing protein</fullName>
    </recommendedName>
</protein>
<reference evidence="3" key="1">
    <citation type="submission" date="2017-04" db="EMBL/GenBank/DDBJ databases">
        <title>Plasmodium gonderi genome.</title>
        <authorList>
            <person name="Arisue N."/>
            <person name="Honma H."/>
            <person name="Kawai S."/>
            <person name="Tougan T."/>
            <person name="Tanabe K."/>
            <person name="Horii T."/>
        </authorList>
    </citation>
    <scope>NUCLEOTIDE SEQUENCE [LARGE SCALE GENOMIC DNA]</scope>
    <source>
        <strain evidence="3">ATCC 30045</strain>
    </source>
</reference>
<proteinExistence type="predicted"/>
<organism evidence="2 3">
    <name type="scientific">Plasmodium gonderi</name>
    <dbReference type="NCBI Taxonomy" id="77519"/>
    <lineage>
        <taxon>Eukaryota</taxon>
        <taxon>Sar</taxon>
        <taxon>Alveolata</taxon>
        <taxon>Apicomplexa</taxon>
        <taxon>Aconoidasida</taxon>
        <taxon>Haemosporida</taxon>
        <taxon>Plasmodiidae</taxon>
        <taxon>Plasmodium</taxon>
        <taxon>Plasmodium (Plasmodium)</taxon>
    </lineage>
</organism>
<dbReference type="OrthoDB" id="674963at2759"/>
<evidence type="ECO:0008006" key="4">
    <source>
        <dbReference type="Google" id="ProtNLM"/>
    </source>
</evidence>
<dbReference type="Pfam" id="PF04502">
    <property type="entry name" value="Saf4_Yju2"/>
    <property type="match status" value="1"/>
</dbReference>
<dbReference type="GeneID" id="39747289"/>
<feature type="compositionally biased region" description="Basic and acidic residues" evidence="1">
    <location>
        <begin position="303"/>
        <end position="321"/>
    </location>
</feature>
<dbReference type="EMBL" id="BDQF01000009">
    <property type="protein sequence ID" value="GAW80574.1"/>
    <property type="molecule type" value="Genomic_DNA"/>
</dbReference>
<dbReference type="PANTHER" id="PTHR12111:SF1">
    <property type="entry name" value="SPLICING FACTOR YJU2"/>
    <property type="match status" value="1"/>
</dbReference>
<evidence type="ECO:0000313" key="3">
    <source>
        <dbReference type="Proteomes" id="UP000195521"/>
    </source>
</evidence>
<dbReference type="GO" id="GO:0000398">
    <property type="term" value="P:mRNA splicing, via spliceosome"/>
    <property type="evidence" value="ECO:0007669"/>
    <property type="project" value="InterPro"/>
</dbReference>
<gene>
    <name evidence="2" type="ORF">PGO_081400</name>
</gene>
<dbReference type="OMA" id="FYGKCFE"/>
<dbReference type="Proteomes" id="UP000195521">
    <property type="component" value="Unassembled WGS sequence"/>
</dbReference>
<dbReference type="InterPro" id="IPR007590">
    <property type="entry name" value="Saf4/Yju2"/>
</dbReference>
<dbReference type="PANTHER" id="PTHR12111">
    <property type="entry name" value="SPLICING FACTOR YJU2"/>
    <property type="match status" value="1"/>
</dbReference>
<evidence type="ECO:0000313" key="2">
    <source>
        <dbReference type="EMBL" id="GAW80574.1"/>
    </source>
</evidence>
<feature type="region of interest" description="Disordered" evidence="1">
    <location>
        <begin position="261"/>
        <end position="334"/>
    </location>
</feature>
<sequence length="456" mass="54271">MAERKVLNKYIPPDFDPEKLEERKKLMRKIEKKRNRNNKYNKKKKHFLNIRMMYPFTLKCIKCKTFTYVGTKFNSRVEKLKDENYLNIPIWKFYGKCFECKNEIIFKTDPKNGDYILISGGIRTYDAHKEQEIADDYYRENNIIKEEDKLKNTEKESYNALLELKTNEQLEELQNINKRHIDKFNSINKALHKLYEKKGMENTKNNFFMNSLDPEDQRAFFNLLSRSRRTTDQTWGMSNAAIEEIQRASKPEDEDVIIEVLEEGDDVETENKDEESNDEESNEEESNEEESNDEESNEEEDKKEESKKEEDKKEESKKEGNNEEENTNSYMLINPCKPQESPFHKKNFFEKNVKKRKHNSNEVTKANMDKDIDESIKVNQKSEMRNVCVKEMEGSTLKHSVSTRKNKTMFVNSPQTTIKKNFEKNYNFIIKKKEDLSSIFNEYNSDSDQNLDHTSN</sequence>
<keyword evidence="3" id="KW-1185">Reference proteome</keyword>
<dbReference type="RefSeq" id="XP_028543163.1">
    <property type="nucleotide sequence ID" value="XM_028687362.1"/>
</dbReference>
<feature type="compositionally biased region" description="Acidic residues" evidence="1">
    <location>
        <begin position="261"/>
        <end position="302"/>
    </location>
</feature>
<dbReference type="GO" id="GO:0071006">
    <property type="term" value="C:U2-type catalytic step 1 spliceosome"/>
    <property type="evidence" value="ECO:0007669"/>
    <property type="project" value="TreeGrafter"/>
</dbReference>
<accession>A0A1Y1JKM0</accession>
<dbReference type="AlphaFoldDB" id="A0A1Y1JKM0"/>